<keyword evidence="3" id="KW-1185">Reference proteome</keyword>
<accession>A0A9P6QYF8</accession>
<dbReference type="AlphaFoldDB" id="A0A9P6QYF8"/>
<dbReference type="EMBL" id="JAAAIN010001593">
    <property type="protein sequence ID" value="KAG0301711.1"/>
    <property type="molecule type" value="Genomic_DNA"/>
</dbReference>
<reference evidence="2" key="1">
    <citation type="journal article" date="2020" name="Fungal Divers.">
        <title>Resolving the Mortierellaceae phylogeny through synthesis of multi-gene phylogenetics and phylogenomics.</title>
        <authorList>
            <person name="Vandepol N."/>
            <person name="Liber J."/>
            <person name="Desiro A."/>
            <person name="Na H."/>
            <person name="Kennedy M."/>
            <person name="Barry K."/>
            <person name="Grigoriev I.V."/>
            <person name="Miller A.N."/>
            <person name="O'Donnell K."/>
            <person name="Stajich J.E."/>
            <person name="Bonito G."/>
        </authorList>
    </citation>
    <scope>NUCLEOTIDE SEQUENCE</scope>
    <source>
        <strain evidence="2">NVP60</strain>
    </source>
</reference>
<gene>
    <name evidence="2" type="ORF">BGZ97_002652</name>
</gene>
<evidence type="ECO:0000313" key="2">
    <source>
        <dbReference type="EMBL" id="KAG0301711.1"/>
    </source>
</evidence>
<name>A0A9P6QYF8_9FUNG</name>
<proteinExistence type="predicted"/>
<sequence>MPGHNMSSFFGTSDDPLMTTDADSQPFFVDFGNADRFKKNASSTIGRESKKVIVTPLQTPQPQDTVRKTAPVKKLSQSSNVSSSAIKDTGSPLEAVSSSPSPLSAMTDMARVRFGHVLKIVHISAGIISSITRRTTRIQDAHSVYVI</sequence>
<organism evidence="2 3">
    <name type="scientific">Linnemannia gamsii</name>
    <dbReference type="NCBI Taxonomy" id="64522"/>
    <lineage>
        <taxon>Eukaryota</taxon>
        <taxon>Fungi</taxon>
        <taxon>Fungi incertae sedis</taxon>
        <taxon>Mucoromycota</taxon>
        <taxon>Mortierellomycotina</taxon>
        <taxon>Mortierellomycetes</taxon>
        <taxon>Mortierellales</taxon>
        <taxon>Mortierellaceae</taxon>
        <taxon>Linnemannia</taxon>
    </lineage>
</organism>
<evidence type="ECO:0000313" key="3">
    <source>
        <dbReference type="Proteomes" id="UP000823405"/>
    </source>
</evidence>
<evidence type="ECO:0000256" key="1">
    <source>
        <dbReference type="SAM" id="MobiDB-lite"/>
    </source>
</evidence>
<feature type="region of interest" description="Disordered" evidence="1">
    <location>
        <begin position="57"/>
        <end position="102"/>
    </location>
</feature>
<protein>
    <submittedName>
        <fullName evidence="2">Uncharacterized protein</fullName>
    </submittedName>
</protein>
<dbReference type="Proteomes" id="UP000823405">
    <property type="component" value="Unassembled WGS sequence"/>
</dbReference>
<comment type="caution">
    <text evidence="2">The sequence shown here is derived from an EMBL/GenBank/DDBJ whole genome shotgun (WGS) entry which is preliminary data.</text>
</comment>